<reference evidence="1" key="1">
    <citation type="journal article" date="2020" name="Cell">
        <title>Large-Scale Comparative Analyses of Tick Genomes Elucidate Their Genetic Diversity and Vector Capacities.</title>
        <authorList>
            <consortium name="Tick Genome and Microbiome Consortium (TIGMIC)"/>
            <person name="Jia N."/>
            <person name="Wang J."/>
            <person name="Shi W."/>
            <person name="Du L."/>
            <person name="Sun Y."/>
            <person name="Zhan W."/>
            <person name="Jiang J.F."/>
            <person name="Wang Q."/>
            <person name="Zhang B."/>
            <person name="Ji P."/>
            <person name="Bell-Sakyi L."/>
            <person name="Cui X.M."/>
            <person name="Yuan T.T."/>
            <person name="Jiang B.G."/>
            <person name="Yang W.F."/>
            <person name="Lam T.T."/>
            <person name="Chang Q.C."/>
            <person name="Ding S.J."/>
            <person name="Wang X.J."/>
            <person name="Zhu J.G."/>
            <person name="Ruan X.D."/>
            <person name="Zhao L."/>
            <person name="Wei J.T."/>
            <person name="Ye R.Z."/>
            <person name="Que T.C."/>
            <person name="Du C.H."/>
            <person name="Zhou Y.H."/>
            <person name="Cheng J.X."/>
            <person name="Dai P.F."/>
            <person name="Guo W.B."/>
            <person name="Han X.H."/>
            <person name="Huang E.J."/>
            <person name="Li L.F."/>
            <person name="Wei W."/>
            <person name="Gao Y.C."/>
            <person name="Liu J.Z."/>
            <person name="Shao H.Z."/>
            <person name="Wang X."/>
            <person name="Wang C.C."/>
            <person name="Yang T.C."/>
            <person name="Huo Q.B."/>
            <person name="Li W."/>
            <person name="Chen H.Y."/>
            <person name="Chen S.E."/>
            <person name="Zhou L.G."/>
            <person name="Ni X.B."/>
            <person name="Tian J.H."/>
            <person name="Sheng Y."/>
            <person name="Liu T."/>
            <person name="Pan Y.S."/>
            <person name="Xia L.Y."/>
            <person name="Li J."/>
            <person name="Zhao F."/>
            <person name="Cao W.C."/>
        </authorList>
    </citation>
    <scope>NUCLEOTIDE SEQUENCE</scope>
    <source>
        <strain evidence="1">Rsan-2018</strain>
    </source>
</reference>
<proteinExistence type="predicted"/>
<evidence type="ECO:0000313" key="1">
    <source>
        <dbReference type="EMBL" id="KAH7972147.1"/>
    </source>
</evidence>
<dbReference type="Proteomes" id="UP000821837">
    <property type="component" value="Chromosome 11"/>
</dbReference>
<sequence>MHRALETTIHDSMAQFWEQHGVMDKAEYISVLRVCTPRPTRMLPRIMQPRKTCPSRGPTQARLLREPSRIQFLDSTGLSSTL</sequence>
<dbReference type="EMBL" id="JABSTV010001247">
    <property type="protein sequence ID" value="KAH7972147.1"/>
    <property type="molecule type" value="Genomic_DNA"/>
</dbReference>
<name>A0A9D4QA61_RHISA</name>
<evidence type="ECO:0000313" key="2">
    <source>
        <dbReference type="Proteomes" id="UP000821837"/>
    </source>
</evidence>
<organism evidence="1 2">
    <name type="scientific">Rhipicephalus sanguineus</name>
    <name type="common">Brown dog tick</name>
    <name type="synonym">Ixodes sanguineus</name>
    <dbReference type="NCBI Taxonomy" id="34632"/>
    <lineage>
        <taxon>Eukaryota</taxon>
        <taxon>Metazoa</taxon>
        <taxon>Ecdysozoa</taxon>
        <taxon>Arthropoda</taxon>
        <taxon>Chelicerata</taxon>
        <taxon>Arachnida</taxon>
        <taxon>Acari</taxon>
        <taxon>Parasitiformes</taxon>
        <taxon>Ixodida</taxon>
        <taxon>Ixodoidea</taxon>
        <taxon>Ixodidae</taxon>
        <taxon>Rhipicephalinae</taxon>
        <taxon>Rhipicephalus</taxon>
        <taxon>Rhipicephalus</taxon>
    </lineage>
</organism>
<dbReference type="AlphaFoldDB" id="A0A9D4QA61"/>
<comment type="caution">
    <text evidence="1">The sequence shown here is derived from an EMBL/GenBank/DDBJ whole genome shotgun (WGS) entry which is preliminary data.</text>
</comment>
<keyword evidence="2" id="KW-1185">Reference proteome</keyword>
<accession>A0A9D4QA61</accession>
<reference evidence="1" key="2">
    <citation type="submission" date="2021-09" db="EMBL/GenBank/DDBJ databases">
        <authorList>
            <person name="Jia N."/>
            <person name="Wang J."/>
            <person name="Shi W."/>
            <person name="Du L."/>
            <person name="Sun Y."/>
            <person name="Zhan W."/>
            <person name="Jiang J."/>
            <person name="Wang Q."/>
            <person name="Zhang B."/>
            <person name="Ji P."/>
            <person name="Sakyi L.B."/>
            <person name="Cui X."/>
            <person name="Yuan T."/>
            <person name="Jiang B."/>
            <person name="Yang W."/>
            <person name="Lam T.T.-Y."/>
            <person name="Chang Q."/>
            <person name="Ding S."/>
            <person name="Wang X."/>
            <person name="Zhu J."/>
            <person name="Ruan X."/>
            <person name="Zhao L."/>
            <person name="Wei J."/>
            <person name="Que T."/>
            <person name="Du C."/>
            <person name="Cheng J."/>
            <person name="Dai P."/>
            <person name="Han X."/>
            <person name="Huang E."/>
            <person name="Gao Y."/>
            <person name="Liu J."/>
            <person name="Shao H."/>
            <person name="Ye R."/>
            <person name="Li L."/>
            <person name="Wei W."/>
            <person name="Wang X."/>
            <person name="Wang C."/>
            <person name="Huo Q."/>
            <person name="Li W."/>
            <person name="Guo W."/>
            <person name="Chen H."/>
            <person name="Chen S."/>
            <person name="Zhou L."/>
            <person name="Zhou L."/>
            <person name="Ni X."/>
            <person name="Tian J."/>
            <person name="Zhou Y."/>
            <person name="Sheng Y."/>
            <person name="Liu T."/>
            <person name="Pan Y."/>
            <person name="Xia L."/>
            <person name="Li J."/>
            <person name="Zhao F."/>
            <person name="Cao W."/>
        </authorList>
    </citation>
    <scope>NUCLEOTIDE SEQUENCE</scope>
    <source>
        <strain evidence="1">Rsan-2018</strain>
        <tissue evidence="1">Larvae</tissue>
    </source>
</reference>
<protein>
    <submittedName>
        <fullName evidence="1">Uncharacterized protein</fullName>
    </submittedName>
</protein>
<gene>
    <name evidence="1" type="ORF">HPB52_007835</name>
</gene>